<sequence>MDELTFVRDLGKEIGAPSPAKLAAARAALMIEIERETAEARPVDIASRPVRSDHRPPRDAVAPVTPLEPRPRRAARVGRALLAAAAVLAVAGASFGAVQLFGALKPDERTAGPLPTIDPALVVPGGAYMHVEETRETVSGWGSGSAFGWEEVAPWADVEAAAVLSSDARIDLPRDAGQAQLDGRASEGAIHVSQSERCTITENAGALSGDASAQLVDACRQAAARPLVPGAQPGDAGRQESVIPDGDTAYREAPWVLGDLAGMWSELPVDRARLEGTLRERMSDSNVETLMGTPAALAVAALGWNVAPDTFVDPLLEIIAQLPDARVEREGDRIVRVEATEQDGGGKVEASYIVEVDRELGTVATVKSMRSLDREPSEVERELPGEGAWGERITTIAYPVDEPEPPVDPADLSTWQITGQGIGPFAIGAPWADAVARVAELGGDTSSAGDAGSCGVIWVTKGEVMVNVYTGDGGTVSSVRTEYSGPNGPATQAPATENGLTLHSKVEDVKAAYPGFVDTAGNELTGPFLTVMAGEGNRIHFGYAAAGGGDITDAGDVWAIEVNQLDVLPYEHCDGGGSGEEGGGAGEMDPANWEITSTGIGPIQLGVPLEEAAAALGAEVVLRSDDSYGCDLFTFGTISAGGTDGFVRSIWVFAPGDNHDQRVDPASLPRTVDGIGIGVSTAVVTDTWGPSNAQGSGLNPAWVREEGNGRVAAFAQAAGEGDDNWINLIQVLDSSPGAAGSCFD</sequence>
<evidence type="ECO:0000313" key="4">
    <source>
        <dbReference type="Proteomes" id="UP000680132"/>
    </source>
</evidence>
<dbReference type="AlphaFoldDB" id="A0A939QNN6"/>
<dbReference type="RefSeq" id="WP_208499508.1">
    <property type="nucleotide sequence ID" value="NZ_JAGFOA010000001.1"/>
</dbReference>
<protein>
    <submittedName>
        <fullName evidence="3">Uncharacterized protein</fullName>
    </submittedName>
</protein>
<feature type="region of interest" description="Disordered" evidence="1">
    <location>
        <begin position="47"/>
        <end position="67"/>
    </location>
</feature>
<name>A0A939QNN6_9MICO</name>
<keyword evidence="2" id="KW-0812">Transmembrane</keyword>
<evidence type="ECO:0000313" key="3">
    <source>
        <dbReference type="EMBL" id="MBO3662063.1"/>
    </source>
</evidence>
<reference evidence="3" key="1">
    <citation type="submission" date="2021-03" db="EMBL/GenBank/DDBJ databases">
        <title>Microbacterium sp. nov., a novel actinobacterium isolated from cow dung.</title>
        <authorList>
            <person name="Zhang L."/>
        </authorList>
    </citation>
    <scope>NUCLEOTIDE SEQUENCE</scope>
    <source>
        <strain evidence="3">NEAU-LLB</strain>
    </source>
</reference>
<gene>
    <name evidence="3" type="ORF">J5V96_00900</name>
</gene>
<feature type="transmembrane region" description="Helical" evidence="2">
    <location>
        <begin position="80"/>
        <end position="104"/>
    </location>
</feature>
<evidence type="ECO:0000256" key="1">
    <source>
        <dbReference type="SAM" id="MobiDB-lite"/>
    </source>
</evidence>
<proteinExistence type="predicted"/>
<evidence type="ECO:0000256" key="2">
    <source>
        <dbReference type="SAM" id="Phobius"/>
    </source>
</evidence>
<dbReference type="EMBL" id="JAGFOA010000001">
    <property type="protein sequence ID" value="MBO3662063.1"/>
    <property type="molecule type" value="Genomic_DNA"/>
</dbReference>
<keyword evidence="2" id="KW-0472">Membrane</keyword>
<dbReference type="Proteomes" id="UP000680132">
    <property type="component" value="Unassembled WGS sequence"/>
</dbReference>
<comment type="caution">
    <text evidence="3">The sequence shown here is derived from an EMBL/GenBank/DDBJ whole genome shotgun (WGS) entry which is preliminary data.</text>
</comment>
<keyword evidence="4" id="KW-1185">Reference proteome</keyword>
<keyword evidence="2" id="KW-1133">Transmembrane helix</keyword>
<organism evidence="3 4">
    <name type="scientific">Microbacterium stercoris</name>
    <dbReference type="NCBI Taxonomy" id="2820289"/>
    <lineage>
        <taxon>Bacteria</taxon>
        <taxon>Bacillati</taxon>
        <taxon>Actinomycetota</taxon>
        <taxon>Actinomycetes</taxon>
        <taxon>Micrococcales</taxon>
        <taxon>Microbacteriaceae</taxon>
        <taxon>Microbacterium</taxon>
    </lineage>
</organism>
<accession>A0A939QNN6</accession>